<gene>
    <name evidence="2" type="ORF">F7231_26965</name>
</gene>
<comment type="caution">
    <text evidence="2">The sequence shown here is derived from an EMBL/GenBank/DDBJ whole genome shotgun (WGS) entry which is preliminary data.</text>
</comment>
<evidence type="ECO:0008006" key="4">
    <source>
        <dbReference type="Google" id="ProtNLM"/>
    </source>
</evidence>
<feature type="chain" id="PRO_5046796339" description="Lipoprotein" evidence="1">
    <location>
        <begin position="21"/>
        <end position="150"/>
    </location>
</feature>
<feature type="signal peptide" evidence="1">
    <location>
        <begin position="1"/>
        <end position="20"/>
    </location>
</feature>
<dbReference type="PROSITE" id="PS51257">
    <property type="entry name" value="PROKAR_LIPOPROTEIN"/>
    <property type="match status" value="1"/>
</dbReference>
<proteinExistence type="predicted"/>
<dbReference type="RefSeq" id="WP_166694343.1">
    <property type="nucleotide sequence ID" value="NZ_WAEL01000026.1"/>
</dbReference>
<keyword evidence="1" id="KW-0732">Signal</keyword>
<protein>
    <recommendedName>
        <fullName evidence="4">Lipoprotein</fullName>
    </recommendedName>
</protein>
<evidence type="ECO:0000313" key="3">
    <source>
        <dbReference type="Proteomes" id="UP000606008"/>
    </source>
</evidence>
<keyword evidence="3" id="KW-1185">Reference proteome</keyword>
<name>A0ABX0QPW3_9BACT</name>
<reference evidence="2" key="1">
    <citation type="submission" date="2024-05" db="EMBL/GenBank/DDBJ databases">
        <authorList>
            <person name="Jung D.-H."/>
        </authorList>
    </citation>
    <scope>NUCLEOTIDE SEQUENCE</scope>
    <source>
        <strain evidence="2">JA-25</strain>
    </source>
</reference>
<evidence type="ECO:0000256" key="1">
    <source>
        <dbReference type="SAM" id="SignalP"/>
    </source>
</evidence>
<organism evidence="2 3">
    <name type="scientific">Fibrivirga algicola</name>
    <dbReference type="NCBI Taxonomy" id="2950420"/>
    <lineage>
        <taxon>Bacteria</taxon>
        <taxon>Pseudomonadati</taxon>
        <taxon>Bacteroidota</taxon>
        <taxon>Cytophagia</taxon>
        <taxon>Cytophagales</taxon>
        <taxon>Spirosomataceae</taxon>
        <taxon>Fibrivirga</taxon>
    </lineage>
</organism>
<dbReference type="Proteomes" id="UP000606008">
    <property type="component" value="Unassembled WGS sequence"/>
</dbReference>
<evidence type="ECO:0000313" key="2">
    <source>
        <dbReference type="EMBL" id="NID13838.1"/>
    </source>
</evidence>
<sequence>MKQLCALLSVLFLLSGCSKTTDVAPDLAAAIAGTYNATKEIDDYPGTKDDVTINLPTKTISATIVLTRKTEKTVSLTLNYKIAGQPDDLLEFGDFEVKANGGNYDISNIVANGLIAEGTTGTIINKTLTYKFQSGKTGTGAIYSTFIASK</sequence>
<accession>A0ABX0QPW3</accession>
<dbReference type="EMBL" id="WAEL01000026">
    <property type="protein sequence ID" value="NID13838.1"/>
    <property type="molecule type" value="Genomic_DNA"/>
</dbReference>